<name>X0TDP9_9ZZZZ</name>
<evidence type="ECO:0000313" key="2">
    <source>
        <dbReference type="EMBL" id="GAF86307.1"/>
    </source>
</evidence>
<feature type="non-terminal residue" evidence="2">
    <location>
        <position position="1"/>
    </location>
</feature>
<feature type="region of interest" description="Disordered" evidence="1">
    <location>
        <begin position="25"/>
        <end position="44"/>
    </location>
</feature>
<organism evidence="2">
    <name type="scientific">marine sediment metagenome</name>
    <dbReference type="NCBI Taxonomy" id="412755"/>
    <lineage>
        <taxon>unclassified sequences</taxon>
        <taxon>metagenomes</taxon>
        <taxon>ecological metagenomes</taxon>
    </lineage>
</organism>
<accession>X0TDP9</accession>
<dbReference type="EMBL" id="BARS01016279">
    <property type="protein sequence ID" value="GAF86307.1"/>
    <property type="molecule type" value="Genomic_DNA"/>
</dbReference>
<proteinExistence type="predicted"/>
<reference evidence="2" key="1">
    <citation type="journal article" date="2014" name="Front. Microbiol.">
        <title>High frequency of phylogenetically diverse reductive dehalogenase-homologous genes in deep subseafloor sedimentary metagenomes.</title>
        <authorList>
            <person name="Kawai M."/>
            <person name="Futagami T."/>
            <person name="Toyoda A."/>
            <person name="Takaki Y."/>
            <person name="Nishi S."/>
            <person name="Hori S."/>
            <person name="Arai W."/>
            <person name="Tsubouchi T."/>
            <person name="Morono Y."/>
            <person name="Uchiyama I."/>
            <person name="Ito T."/>
            <person name="Fujiyama A."/>
            <person name="Inagaki F."/>
            <person name="Takami H."/>
        </authorList>
    </citation>
    <scope>NUCLEOTIDE SEQUENCE</scope>
    <source>
        <strain evidence="2">Expedition CK06-06</strain>
    </source>
</reference>
<evidence type="ECO:0000256" key="1">
    <source>
        <dbReference type="SAM" id="MobiDB-lite"/>
    </source>
</evidence>
<sequence length="44" mass="5167">DDDVDRILEVFPQIVANLRKLSPYWDSEKNEPRPDARAMLERPA</sequence>
<gene>
    <name evidence="2" type="ORF">S01H1_26818</name>
</gene>
<protein>
    <submittedName>
        <fullName evidence="2">Uncharacterized protein</fullName>
    </submittedName>
</protein>
<feature type="compositionally biased region" description="Basic and acidic residues" evidence="1">
    <location>
        <begin position="26"/>
        <end position="44"/>
    </location>
</feature>
<dbReference type="AlphaFoldDB" id="X0TDP9"/>
<comment type="caution">
    <text evidence="2">The sequence shown here is derived from an EMBL/GenBank/DDBJ whole genome shotgun (WGS) entry which is preliminary data.</text>
</comment>